<sequence length="78" mass="8616">MFANSGGTALLDLEINDQIIDTGAVYSLLNANITRNIFNLHSLPTKAKLMAANREAIEIIGETYIMALTNDKFDKQMI</sequence>
<dbReference type="AlphaFoldDB" id="A0A915JQH0"/>
<dbReference type="Proteomes" id="UP000887565">
    <property type="component" value="Unplaced"/>
</dbReference>
<reference evidence="2" key="1">
    <citation type="submission" date="2022-11" db="UniProtKB">
        <authorList>
            <consortium name="WormBaseParasite"/>
        </authorList>
    </citation>
    <scope>IDENTIFICATION</scope>
</reference>
<accession>A0A915JQH0</accession>
<name>A0A915JQH0_ROMCU</name>
<evidence type="ECO:0000313" key="2">
    <source>
        <dbReference type="WBParaSite" id="nRc.2.0.1.t28450-RA"/>
    </source>
</evidence>
<evidence type="ECO:0000313" key="1">
    <source>
        <dbReference type="Proteomes" id="UP000887565"/>
    </source>
</evidence>
<organism evidence="1 2">
    <name type="scientific">Romanomermis culicivorax</name>
    <name type="common">Nematode worm</name>
    <dbReference type="NCBI Taxonomy" id="13658"/>
    <lineage>
        <taxon>Eukaryota</taxon>
        <taxon>Metazoa</taxon>
        <taxon>Ecdysozoa</taxon>
        <taxon>Nematoda</taxon>
        <taxon>Enoplea</taxon>
        <taxon>Dorylaimia</taxon>
        <taxon>Mermithida</taxon>
        <taxon>Mermithoidea</taxon>
        <taxon>Mermithidae</taxon>
        <taxon>Romanomermis</taxon>
    </lineage>
</organism>
<proteinExistence type="predicted"/>
<keyword evidence="1" id="KW-1185">Reference proteome</keyword>
<protein>
    <submittedName>
        <fullName evidence="2">Uncharacterized protein</fullName>
    </submittedName>
</protein>
<dbReference type="WBParaSite" id="nRc.2.0.1.t28450-RA">
    <property type="protein sequence ID" value="nRc.2.0.1.t28450-RA"/>
    <property type="gene ID" value="nRc.2.0.1.g28450"/>
</dbReference>